<keyword evidence="2" id="KW-1185">Reference proteome</keyword>
<gene>
    <name evidence="1" type="ORF">GCM10017764_17770</name>
</gene>
<proteinExistence type="predicted"/>
<accession>A0ABQ3HXR2</accession>
<sequence>MYGRPILKLLKMKQVTITTGKATIVVVDLPIGSEIESAIFINNFGRYIRFWSKGKDYLIDLPEEWNLYHAGHPSQLTEEDWKGIVGTVKDTPHGDTVQLVDRFENYAKHGYLSCNSATESGLSLLKDNEVDDSWLNPQVFVKV</sequence>
<evidence type="ECO:0000313" key="1">
    <source>
        <dbReference type="EMBL" id="GHE35015.1"/>
    </source>
</evidence>
<protein>
    <submittedName>
        <fullName evidence="1">Uncharacterized protein</fullName>
    </submittedName>
</protein>
<organism evidence="1 2">
    <name type="scientific">Sphingobacterium griseoflavum</name>
    <dbReference type="NCBI Taxonomy" id="1474952"/>
    <lineage>
        <taxon>Bacteria</taxon>
        <taxon>Pseudomonadati</taxon>
        <taxon>Bacteroidota</taxon>
        <taxon>Sphingobacteriia</taxon>
        <taxon>Sphingobacteriales</taxon>
        <taxon>Sphingobacteriaceae</taxon>
        <taxon>Sphingobacterium</taxon>
    </lineage>
</organism>
<comment type="caution">
    <text evidence="1">The sequence shown here is derived from an EMBL/GenBank/DDBJ whole genome shotgun (WGS) entry which is preliminary data.</text>
</comment>
<dbReference type="EMBL" id="BNAF01000006">
    <property type="protein sequence ID" value="GHE35015.1"/>
    <property type="molecule type" value="Genomic_DNA"/>
</dbReference>
<reference evidence="2" key="1">
    <citation type="journal article" date="2019" name="Int. J. Syst. Evol. Microbiol.">
        <title>The Global Catalogue of Microorganisms (GCM) 10K type strain sequencing project: providing services to taxonomists for standard genome sequencing and annotation.</title>
        <authorList>
            <consortium name="The Broad Institute Genomics Platform"/>
            <consortium name="The Broad Institute Genome Sequencing Center for Infectious Disease"/>
            <person name="Wu L."/>
            <person name="Ma J."/>
        </authorList>
    </citation>
    <scope>NUCLEOTIDE SEQUENCE [LARGE SCALE GENOMIC DNA]</scope>
    <source>
        <strain evidence="2">CGMCC 1.12966</strain>
    </source>
</reference>
<name>A0ABQ3HXR2_9SPHI</name>
<evidence type="ECO:0000313" key="2">
    <source>
        <dbReference type="Proteomes" id="UP000620550"/>
    </source>
</evidence>
<dbReference type="Proteomes" id="UP000620550">
    <property type="component" value="Unassembled WGS sequence"/>
</dbReference>